<feature type="compositionally biased region" description="Polar residues" evidence="1">
    <location>
        <begin position="259"/>
        <end position="268"/>
    </location>
</feature>
<dbReference type="RefSeq" id="WP_224792422.1">
    <property type="nucleotide sequence ID" value="NZ_CABVIB010000068.1"/>
</dbReference>
<sequence>MHRIDGAGATVDNKFTEGDPVGGVQATVVTAPWLNDMQEELMSVLNAAGIAPVKGTQDQLLKSIRSLSVGIIGSARNVKMSVASASVSATLTADQIFLGTSLAGQVYRLASFNKTINLSTTGAGGMDTGTAPVSGFVAIYAIYNPTTATSALLAVNATAAKQPEVYGGANMPAGYTASALVSVWPTNASGQFVIGNQRHRRVSRGPVTALNTTTAVATLTTLSIASSVPLNATSCRGSVNVTSSSGSNNSANIASDSSGTGNQYTSQGPGTGLSGNFEIDLNTSQTLFYNMNTTGTTLSIVITISSYEF</sequence>
<protein>
    <recommendedName>
        <fullName evidence="4">Phage tail protein</fullName>
    </recommendedName>
</protein>
<dbReference type="EMBL" id="CABVIB010000068">
    <property type="protein sequence ID" value="VVO42198.1"/>
    <property type="molecule type" value="Genomic_DNA"/>
</dbReference>
<dbReference type="Proteomes" id="UP000326018">
    <property type="component" value="Unassembled WGS sequence"/>
</dbReference>
<name>A0A5E7FRB9_PSEFL</name>
<organism evidence="2 3">
    <name type="scientific">Pseudomonas fluorescens</name>
    <dbReference type="NCBI Taxonomy" id="294"/>
    <lineage>
        <taxon>Bacteria</taxon>
        <taxon>Pseudomonadati</taxon>
        <taxon>Pseudomonadota</taxon>
        <taxon>Gammaproteobacteria</taxon>
        <taxon>Pseudomonadales</taxon>
        <taxon>Pseudomonadaceae</taxon>
        <taxon>Pseudomonas</taxon>
    </lineage>
</organism>
<evidence type="ECO:0000313" key="3">
    <source>
        <dbReference type="Proteomes" id="UP000326018"/>
    </source>
</evidence>
<evidence type="ECO:0000256" key="1">
    <source>
        <dbReference type="SAM" id="MobiDB-lite"/>
    </source>
</evidence>
<feature type="compositionally biased region" description="Low complexity" evidence="1">
    <location>
        <begin position="241"/>
        <end position="258"/>
    </location>
</feature>
<accession>A0A5E7FRB9</accession>
<dbReference type="AlphaFoldDB" id="A0A5E7FRB9"/>
<feature type="region of interest" description="Disordered" evidence="1">
    <location>
        <begin position="241"/>
        <end position="271"/>
    </location>
</feature>
<evidence type="ECO:0000313" key="2">
    <source>
        <dbReference type="EMBL" id="VVO42198.1"/>
    </source>
</evidence>
<reference evidence="2 3" key="1">
    <citation type="submission" date="2019-09" db="EMBL/GenBank/DDBJ databases">
        <authorList>
            <person name="Chandra G."/>
            <person name="Truman W A."/>
        </authorList>
    </citation>
    <scope>NUCLEOTIDE SEQUENCE [LARGE SCALE GENOMIC DNA]</scope>
    <source>
        <strain evidence="2">PS712</strain>
    </source>
</reference>
<gene>
    <name evidence="2" type="ORF">PS712_05984</name>
</gene>
<evidence type="ECO:0008006" key="4">
    <source>
        <dbReference type="Google" id="ProtNLM"/>
    </source>
</evidence>
<proteinExistence type="predicted"/>